<keyword evidence="2" id="KW-1185">Reference proteome</keyword>
<comment type="caution">
    <text evidence="1">The sequence shown here is derived from an EMBL/GenBank/DDBJ whole genome shotgun (WGS) entry which is preliminary data.</text>
</comment>
<accession>A0ABS6FAS6</accession>
<dbReference type="RefSeq" id="WP_216632761.1">
    <property type="nucleotide sequence ID" value="NZ_JAHLQN010000001.1"/>
</dbReference>
<evidence type="ECO:0000313" key="2">
    <source>
        <dbReference type="Proteomes" id="UP000787672"/>
    </source>
</evidence>
<sequence length="121" mass="13621">MKAERLKRQESGEAADMAYVRQTLRLVQGTLERHGCPAAWPLGRNKGTMDEPDLLQLALCIDYIAQCRAGIDAAAAKPAWDRLRLQEAGRMQKALEEAERITVRMLISLFHEEASEGQKEK</sequence>
<organism evidence="1 2">
    <name type="scientific">Dysosmobacter acutus</name>
    <dbReference type="NCBI Taxonomy" id="2841504"/>
    <lineage>
        <taxon>Bacteria</taxon>
        <taxon>Bacillati</taxon>
        <taxon>Bacillota</taxon>
        <taxon>Clostridia</taxon>
        <taxon>Eubacteriales</taxon>
        <taxon>Oscillospiraceae</taxon>
        <taxon>Dysosmobacter</taxon>
    </lineage>
</organism>
<reference evidence="1 2" key="1">
    <citation type="submission" date="2021-06" db="EMBL/GenBank/DDBJ databases">
        <authorList>
            <person name="Sun Q."/>
            <person name="Li D."/>
        </authorList>
    </citation>
    <scope>NUCLEOTIDE SEQUENCE [LARGE SCALE GENOMIC DNA]</scope>
    <source>
        <strain evidence="1 2">MSJ-2</strain>
    </source>
</reference>
<dbReference type="Proteomes" id="UP000787672">
    <property type="component" value="Unassembled WGS sequence"/>
</dbReference>
<name>A0ABS6FAS6_9FIRM</name>
<evidence type="ECO:0000313" key="1">
    <source>
        <dbReference type="EMBL" id="MBU5627393.1"/>
    </source>
</evidence>
<protein>
    <submittedName>
        <fullName evidence="1">Uncharacterized protein</fullName>
    </submittedName>
</protein>
<gene>
    <name evidence="1" type="ORF">KQI82_10785</name>
</gene>
<proteinExistence type="predicted"/>
<dbReference type="EMBL" id="JAHLQN010000001">
    <property type="protein sequence ID" value="MBU5627393.1"/>
    <property type="molecule type" value="Genomic_DNA"/>
</dbReference>